<keyword evidence="1" id="KW-0175">Coiled coil</keyword>
<protein>
    <submittedName>
        <fullName evidence="2">Uncharacterized protein</fullName>
    </submittedName>
</protein>
<evidence type="ECO:0000256" key="1">
    <source>
        <dbReference type="SAM" id="Coils"/>
    </source>
</evidence>
<proteinExistence type="predicted"/>
<feature type="coiled-coil region" evidence="1">
    <location>
        <begin position="86"/>
        <end position="138"/>
    </location>
</feature>
<evidence type="ECO:0000313" key="2">
    <source>
        <dbReference type="EMBL" id="CAD8096178.1"/>
    </source>
</evidence>
<evidence type="ECO:0000313" key="3">
    <source>
        <dbReference type="Proteomes" id="UP000692954"/>
    </source>
</evidence>
<name>A0A8S1NTZ7_9CILI</name>
<dbReference type="Proteomes" id="UP000692954">
    <property type="component" value="Unassembled WGS sequence"/>
</dbReference>
<dbReference type="AlphaFoldDB" id="A0A8S1NTZ7"/>
<organism evidence="2 3">
    <name type="scientific">Paramecium sonneborni</name>
    <dbReference type="NCBI Taxonomy" id="65129"/>
    <lineage>
        <taxon>Eukaryota</taxon>
        <taxon>Sar</taxon>
        <taxon>Alveolata</taxon>
        <taxon>Ciliophora</taxon>
        <taxon>Intramacronucleata</taxon>
        <taxon>Oligohymenophorea</taxon>
        <taxon>Peniculida</taxon>
        <taxon>Parameciidae</taxon>
        <taxon>Paramecium</taxon>
    </lineage>
</organism>
<keyword evidence="3" id="KW-1185">Reference proteome</keyword>
<accession>A0A8S1NTZ7</accession>
<comment type="caution">
    <text evidence="2">The sequence shown here is derived from an EMBL/GenBank/DDBJ whole genome shotgun (WGS) entry which is preliminary data.</text>
</comment>
<gene>
    <name evidence="2" type="ORF">PSON_ATCC_30995.1.T0660024</name>
</gene>
<reference evidence="2" key="1">
    <citation type="submission" date="2021-01" db="EMBL/GenBank/DDBJ databases">
        <authorList>
            <consortium name="Genoscope - CEA"/>
            <person name="William W."/>
        </authorList>
    </citation>
    <scope>NUCLEOTIDE SEQUENCE</scope>
</reference>
<dbReference type="OrthoDB" id="301948at2759"/>
<sequence length="247" mass="29332">MNLLDLIQVEVSNYFPKLINKLQELGQETVTIIKPENSLMQIQFIFTILDEIVKQFKSIVRLIGRTIVELRRIMQRSYQGIEEKINKQTEQRLKLYCENVQELYDQQIIIEKDYKHQINNQQKEIALLKKELNESQNIRKDKNYLDNSKQTIILENKYRSSIFQNGFQNQAFAIKLNHRKNRSITEAQEVLTKTKQSMDERQYQLSLDKTQELITNQTRPKSRINPNQKSMTLQLTSINKGNIIKRS</sequence>
<dbReference type="EMBL" id="CAJJDN010000066">
    <property type="protein sequence ID" value="CAD8096178.1"/>
    <property type="molecule type" value="Genomic_DNA"/>
</dbReference>